<dbReference type="PANTHER" id="PTHR15512">
    <property type="entry name" value="TERF1-INTERACTING NUCLEAR FACTOR 2"/>
    <property type="match status" value="1"/>
</dbReference>
<dbReference type="InterPro" id="IPR039098">
    <property type="entry name" value="TINF2"/>
</dbReference>
<keyword evidence="4" id="KW-1185">Reference proteome</keyword>
<evidence type="ECO:0000313" key="4">
    <source>
        <dbReference type="Proteomes" id="UP000694406"/>
    </source>
</evidence>
<dbReference type="Proteomes" id="UP000694406">
    <property type="component" value="Unplaced"/>
</dbReference>
<feature type="region of interest" description="Disordered" evidence="1">
    <location>
        <begin position="1"/>
        <end position="24"/>
    </location>
</feature>
<dbReference type="Ensembl" id="ENSLLTT00000022534.1">
    <property type="protein sequence ID" value="ENSLLTP00000021729.1"/>
    <property type="gene ID" value="ENSLLTG00000016208.1"/>
</dbReference>
<evidence type="ECO:0000259" key="2">
    <source>
        <dbReference type="Pfam" id="PF14973"/>
    </source>
</evidence>
<dbReference type="Pfam" id="PF14973">
    <property type="entry name" value="TINF2_N"/>
    <property type="match status" value="1"/>
</dbReference>
<dbReference type="GO" id="GO:0070187">
    <property type="term" value="C:shelterin complex"/>
    <property type="evidence" value="ECO:0007669"/>
    <property type="project" value="InterPro"/>
</dbReference>
<evidence type="ECO:0000256" key="1">
    <source>
        <dbReference type="SAM" id="MobiDB-lite"/>
    </source>
</evidence>
<dbReference type="AlphaFoldDB" id="A0A8C5WXX3"/>
<reference evidence="3" key="1">
    <citation type="submission" date="2025-08" db="UniProtKB">
        <authorList>
            <consortium name="Ensembl"/>
        </authorList>
    </citation>
    <scope>IDENTIFICATION</scope>
</reference>
<proteinExistence type="predicted"/>
<name>A0A8C5WXX3_LATLA</name>
<dbReference type="PANTHER" id="PTHR15512:SF0">
    <property type="entry name" value="TERF1-INTERACTING NUCLEAR FACTOR 2"/>
    <property type="match status" value="1"/>
</dbReference>
<sequence>METERKFRCRDGGPAMDDDPPGGAASEGPCAAVALRVVAAAAWHAVRGRSFSDFPRVLIFLENVAEAVPELVPFQHLAKLRLGLQAKIIMNMLQEDQPQEIIYHAIDIYFPENEAPLCHSKATAQDLEMVQTAQENFRILVLKLLSDCIQKEIYVQEYLETDYGEAFMKVVEKLFCDYLFELEQVLPEPQFQKLLEAASIQPSSQLLQPSATILNQYFSAMRYQQACCAEPPTSPSHPSCTPRQSEDKDPCTPPSSPQPGGSWDKDSPSCISEGDSHRQLSQTSEDLVPDSESLRSTSPFQGEYQETYLYTLIPTFQEYLRESSSQLSSSPL</sequence>
<reference evidence="3" key="2">
    <citation type="submission" date="2025-09" db="UniProtKB">
        <authorList>
            <consortium name="Ensembl"/>
        </authorList>
    </citation>
    <scope>IDENTIFICATION</scope>
</reference>
<dbReference type="GO" id="GO:0042162">
    <property type="term" value="F:telomeric DNA binding"/>
    <property type="evidence" value="ECO:0007669"/>
    <property type="project" value="TreeGrafter"/>
</dbReference>
<dbReference type="GeneTree" id="ENSGT00400000022326"/>
<feature type="domain" description="TERF1-interacting nuclear factor 2 N-terminal" evidence="2">
    <location>
        <begin position="43"/>
        <end position="193"/>
    </location>
</feature>
<organism evidence="3 4">
    <name type="scientific">Laticauda laticaudata</name>
    <name type="common">Blue-ringed sea krait</name>
    <name type="synonym">Blue-lipped sea krait</name>
    <dbReference type="NCBI Taxonomy" id="8630"/>
    <lineage>
        <taxon>Eukaryota</taxon>
        <taxon>Metazoa</taxon>
        <taxon>Chordata</taxon>
        <taxon>Craniata</taxon>
        <taxon>Vertebrata</taxon>
        <taxon>Euteleostomi</taxon>
        <taxon>Lepidosauria</taxon>
        <taxon>Squamata</taxon>
        <taxon>Bifurcata</taxon>
        <taxon>Unidentata</taxon>
        <taxon>Episquamata</taxon>
        <taxon>Toxicofera</taxon>
        <taxon>Serpentes</taxon>
        <taxon>Colubroidea</taxon>
        <taxon>Elapidae</taxon>
        <taxon>Laticaudinae</taxon>
        <taxon>Laticauda</taxon>
    </lineage>
</organism>
<dbReference type="CDD" id="cd11657">
    <property type="entry name" value="TIN2_N"/>
    <property type="match status" value="1"/>
</dbReference>
<feature type="region of interest" description="Disordered" evidence="1">
    <location>
        <begin position="232"/>
        <end position="300"/>
    </location>
</feature>
<accession>A0A8C5WXX3</accession>
<protein>
    <recommendedName>
        <fullName evidence="2">TERF1-interacting nuclear factor 2 N-terminal domain-containing protein</fullName>
    </recommendedName>
</protein>
<evidence type="ECO:0000313" key="3">
    <source>
        <dbReference type="Ensembl" id="ENSLLTP00000021729.1"/>
    </source>
</evidence>
<dbReference type="GO" id="GO:1904356">
    <property type="term" value="P:regulation of telomere maintenance via telomere lengthening"/>
    <property type="evidence" value="ECO:0007669"/>
    <property type="project" value="TreeGrafter"/>
</dbReference>
<dbReference type="InterPro" id="IPR029400">
    <property type="entry name" value="TINF2_N"/>
</dbReference>
<feature type="compositionally biased region" description="Basic and acidic residues" evidence="1">
    <location>
        <begin position="1"/>
        <end position="11"/>
    </location>
</feature>
<dbReference type="GO" id="GO:0016233">
    <property type="term" value="P:telomere capping"/>
    <property type="evidence" value="ECO:0007669"/>
    <property type="project" value="InterPro"/>
</dbReference>